<dbReference type="InterPro" id="IPR021327">
    <property type="entry name" value="DUF2934"/>
</dbReference>
<accession>A0A212JLB6</accession>
<reference evidence="2" key="1">
    <citation type="submission" date="2016-04" db="EMBL/GenBank/DDBJ databases">
        <authorList>
            <person name="Evans L.H."/>
            <person name="Alamgir A."/>
            <person name="Owens N."/>
            <person name="Weber N.D."/>
            <person name="Virtaneva K."/>
            <person name="Barbian K."/>
            <person name="Babar A."/>
            <person name="Rosenke K."/>
        </authorList>
    </citation>
    <scope>NUCLEOTIDE SEQUENCE</scope>
    <source>
        <strain evidence="2">86</strain>
    </source>
</reference>
<gene>
    <name evidence="2" type="ORF">KL86APRO_11272</name>
</gene>
<evidence type="ECO:0008006" key="3">
    <source>
        <dbReference type="Google" id="ProtNLM"/>
    </source>
</evidence>
<name>A0A212JLB6_9PROT</name>
<feature type="compositionally biased region" description="Basic residues" evidence="1">
    <location>
        <begin position="70"/>
        <end position="82"/>
    </location>
</feature>
<dbReference type="EMBL" id="FLUO01000001">
    <property type="protein sequence ID" value="SBW00226.1"/>
    <property type="molecule type" value="Genomic_DNA"/>
</dbReference>
<dbReference type="AlphaFoldDB" id="A0A212JLB6"/>
<protein>
    <recommendedName>
        <fullName evidence="3">DUF2934 domain-containing protein</fullName>
    </recommendedName>
</protein>
<sequence>MTETTETKIRDRAYALWQQHGCTEGRDWDFWLQAEREILGDAATGIPPVAKATKPRVAKPKTPAAAKPKAPAKPRGAAKSKP</sequence>
<feature type="region of interest" description="Disordered" evidence="1">
    <location>
        <begin position="46"/>
        <end position="82"/>
    </location>
</feature>
<evidence type="ECO:0000313" key="2">
    <source>
        <dbReference type="EMBL" id="SBW00226.1"/>
    </source>
</evidence>
<proteinExistence type="predicted"/>
<dbReference type="Pfam" id="PF11154">
    <property type="entry name" value="DUF2934"/>
    <property type="match status" value="1"/>
</dbReference>
<organism evidence="2">
    <name type="scientific">uncultured Alphaproteobacteria bacterium</name>
    <dbReference type="NCBI Taxonomy" id="91750"/>
    <lineage>
        <taxon>Bacteria</taxon>
        <taxon>Pseudomonadati</taxon>
        <taxon>Pseudomonadota</taxon>
        <taxon>Alphaproteobacteria</taxon>
        <taxon>environmental samples</taxon>
    </lineage>
</organism>
<feature type="compositionally biased region" description="Low complexity" evidence="1">
    <location>
        <begin position="60"/>
        <end position="69"/>
    </location>
</feature>
<evidence type="ECO:0000256" key="1">
    <source>
        <dbReference type="SAM" id="MobiDB-lite"/>
    </source>
</evidence>